<organism evidence="11 12">
    <name type="scientific">Sphingobium rhizovicinum</name>
    <dbReference type="NCBI Taxonomy" id="432308"/>
    <lineage>
        <taxon>Bacteria</taxon>
        <taxon>Pseudomonadati</taxon>
        <taxon>Pseudomonadota</taxon>
        <taxon>Alphaproteobacteria</taxon>
        <taxon>Sphingomonadales</taxon>
        <taxon>Sphingomonadaceae</taxon>
        <taxon>Sphingobium</taxon>
    </lineage>
</organism>
<dbReference type="InterPro" id="IPR050646">
    <property type="entry name" value="Cas1"/>
</dbReference>
<feature type="binding site" evidence="10">
    <location>
        <position position="220"/>
    </location>
    <ligand>
        <name>Mn(2+)</name>
        <dbReference type="ChEBI" id="CHEBI:29035"/>
    </ligand>
</feature>
<keyword evidence="6 10" id="KW-0051">Antiviral defense</keyword>
<dbReference type="InterPro" id="IPR019855">
    <property type="entry name" value="CRISPR-assoc_Cas1_NMENI"/>
</dbReference>
<dbReference type="InterPro" id="IPR002729">
    <property type="entry name" value="CRISPR-assoc_Cas1"/>
</dbReference>
<keyword evidence="8 10" id="KW-0464">Manganese</keyword>
<dbReference type="InterPro" id="IPR042211">
    <property type="entry name" value="CRISPR-assoc_Cas1_N"/>
</dbReference>
<dbReference type="Proteomes" id="UP001595681">
    <property type="component" value="Unassembled WGS sequence"/>
</dbReference>
<name>A0ABV7NF40_9SPHN</name>
<dbReference type="EMBL" id="JBHRVU010000004">
    <property type="protein sequence ID" value="MFC3442116.1"/>
    <property type="molecule type" value="Genomic_DNA"/>
</dbReference>
<dbReference type="EC" id="3.1.-.-" evidence="10"/>
<evidence type="ECO:0000256" key="6">
    <source>
        <dbReference type="ARBA" id="ARBA00023118"/>
    </source>
</evidence>
<evidence type="ECO:0000256" key="9">
    <source>
        <dbReference type="ARBA" id="ARBA00038592"/>
    </source>
</evidence>
<dbReference type="NCBIfam" id="TIGR03639">
    <property type="entry name" value="cas1_NMENI"/>
    <property type="match status" value="1"/>
</dbReference>
<sequence length="314" mass="33835">MDRIVDIATDGRHLSLHRGFLMVEQDRQEVGRVPLDDVHAVIIHAHGTTWTANLVSALAERGAPIVFCGSNHSPVAVTLPIEGHHAQNARFRAQWDASKPLMKQLWRRIVSVKILMQGSLLASRGVAGAEALPLMAQRVKSGDSDNVEAQAARRYWPMLMGPEFRRDRDSPGANALLNYGYAVMRATVARAIIASGLHPTIGINHANRGNAFALADDLVEPFRPLVDAVVVGLVGQGVEALDPSIKRRLAQLIAFDLRLGGEASPVSIAAVRLAQSLARAFESGRPTLALFDPPTPIEWAGLGRVEDMSGEAAA</sequence>
<dbReference type="Gene3D" id="1.20.120.920">
    <property type="entry name" value="CRISPR-associated endonuclease Cas1, C-terminal domain"/>
    <property type="match status" value="1"/>
</dbReference>
<comment type="caution">
    <text evidence="11">The sequence shown here is derived from an EMBL/GenBank/DDBJ whole genome shotgun (WGS) entry which is preliminary data.</text>
</comment>
<reference evidence="12" key="1">
    <citation type="journal article" date="2019" name="Int. J. Syst. Evol. Microbiol.">
        <title>The Global Catalogue of Microorganisms (GCM) 10K type strain sequencing project: providing services to taxonomists for standard genome sequencing and annotation.</title>
        <authorList>
            <consortium name="The Broad Institute Genomics Platform"/>
            <consortium name="The Broad Institute Genome Sequencing Center for Infectious Disease"/>
            <person name="Wu L."/>
            <person name="Ma J."/>
        </authorList>
    </citation>
    <scope>NUCLEOTIDE SEQUENCE [LARGE SCALE GENOMIC DNA]</scope>
    <source>
        <strain evidence="12">CCM 7491</strain>
    </source>
</reference>
<evidence type="ECO:0000256" key="10">
    <source>
        <dbReference type="HAMAP-Rule" id="MF_01470"/>
    </source>
</evidence>
<dbReference type="Pfam" id="PF01867">
    <property type="entry name" value="Cas_Cas1"/>
    <property type="match status" value="1"/>
</dbReference>
<dbReference type="GO" id="GO:0004519">
    <property type="term" value="F:endonuclease activity"/>
    <property type="evidence" value="ECO:0007669"/>
    <property type="project" value="UniProtKB-KW"/>
</dbReference>
<dbReference type="HAMAP" id="MF_01470">
    <property type="entry name" value="Cas1"/>
    <property type="match status" value="1"/>
</dbReference>
<dbReference type="PANTHER" id="PTHR34353">
    <property type="entry name" value="CRISPR-ASSOCIATED ENDONUCLEASE CAS1 1"/>
    <property type="match status" value="1"/>
</dbReference>
<evidence type="ECO:0000256" key="5">
    <source>
        <dbReference type="ARBA" id="ARBA00022842"/>
    </source>
</evidence>
<evidence type="ECO:0000256" key="3">
    <source>
        <dbReference type="ARBA" id="ARBA00022759"/>
    </source>
</evidence>
<keyword evidence="7 10" id="KW-0238">DNA-binding</keyword>
<dbReference type="RefSeq" id="WP_380796142.1">
    <property type="nucleotide sequence ID" value="NZ_JBHRVU010000004.1"/>
</dbReference>
<evidence type="ECO:0000313" key="12">
    <source>
        <dbReference type="Proteomes" id="UP001595681"/>
    </source>
</evidence>
<comment type="cofactor">
    <cofactor evidence="10">
        <name>Mg(2+)</name>
        <dbReference type="ChEBI" id="CHEBI:18420"/>
    </cofactor>
    <cofactor evidence="10">
        <name>Mn(2+)</name>
        <dbReference type="ChEBI" id="CHEBI:29035"/>
    </cofactor>
</comment>
<evidence type="ECO:0000256" key="2">
    <source>
        <dbReference type="ARBA" id="ARBA00022723"/>
    </source>
</evidence>
<keyword evidence="4 10" id="KW-0378">Hydrolase</keyword>
<keyword evidence="5 10" id="KW-0460">Magnesium</keyword>
<protein>
    <recommendedName>
        <fullName evidence="10">CRISPR-associated endonuclease Cas1</fullName>
        <ecNumber evidence="10">3.1.-.-</ecNumber>
    </recommendedName>
</protein>
<feature type="binding site" evidence="10">
    <location>
        <position position="148"/>
    </location>
    <ligand>
        <name>Mn(2+)</name>
        <dbReference type="ChEBI" id="CHEBI:29035"/>
    </ligand>
</feature>
<dbReference type="Gene3D" id="3.100.10.20">
    <property type="entry name" value="CRISPR-associated endonuclease Cas1, N-terminal domain"/>
    <property type="match status" value="1"/>
</dbReference>
<evidence type="ECO:0000256" key="1">
    <source>
        <dbReference type="ARBA" id="ARBA00022722"/>
    </source>
</evidence>
<accession>A0ABV7NF40</accession>
<evidence type="ECO:0000256" key="4">
    <source>
        <dbReference type="ARBA" id="ARBA00022801"/>
    </source>
</evidence>
<proteinExistence type="inferred from homology"/>
<evidence type="ECO:0000256" key="8">
    <source>
        <dbReference type="ARBA" id="ARBA00023211"/>
    </source>
</evidence>
<keyword evidence="2 10" id="KW-0479">Metal-binding</keyword>
<dbReference type="NCBIfam" id="TIGR00287">
    <property type="entry name" value="cas1"/>
    <property type="match status" value="1"/>
</dbReference>
<dbReference type="PANTHER" id="PTHR34353:SF2">
    <property type="entry name" value="CRISPR-ASSOCIATED ENDONUCLEASE CAS1 1"/>
    <property type="match status" value="1"/>
</dbReference>
<keyword evidence="12" id="KW-1185">Reference proteome</keyword>
<feature type="binding site" evidence="10">
    <location>
        <position position="205"/>
    </location>
    <ligand>
        <name>Mn(2+)</name>
        <dbReference type="ChEBI" id="CHEBI:29035"/>
    </ligand>
</feature>
<gene>
    <name evidence="10 11" type="primary">cas1</name>
    <name evidence="11" type="ORF">ACFOKF_13140</name>
</gene>
<comment type="subunit">
    <text evidence="9 10">Homodimer, forms a heterotetramer with a Cas2 homodimer.</text>
</comment>
<dbReference type="InterPro" id="IPR042206">
    <property type="entry name" value="CRISPR-assoc_Cas1_C"/>
</dbReference>
<comment type="function">
    <text evidence="10">CRISPR (clustered regularly interspaced short palindromic repeat), is an adaptive immune system that provides protection against mobile genetic elements (viruses, transposable elements and conjugative plasmids). CRISPR clusters contain spacers, sequences complementary to antecedent mobile elements, and target invading nucleic acids. CRISPR clusters are transcribed and processed into CRISPR RNA (crRNA). Acts as a dsDNA endonuclease. Involved in the integration of spacer DNA into the CRISPR cassette.</text>
</comment>
<keyword evidence="1 10" id="KW-0540">Nuclease</keyword>
<evidence type="ECO:0000313" key="11">
    <source>
        <dbReference type="EMBL" id="MFC3442116.1"/>
    </source>
</evidence>
<evidence type="ECO:0000256" key="7">
    <source>
        <dbReference type="ARBA" id="ARBA00023125"/>
    </source>
</evidence>
<keyword evidence="3 10" id="KW-0255">Endonuclease</keyword>
<comment type="similarity">
    <text evidence="10">Belongs to the CRISPR-associated endonuclease Cas1 family.</text>
</comment>